<dbReference type="Proteomes" id="UP000274556">
    <property type="component" value="Unassembled WGS sequence"/>
</dbReference>
<dbReference type="Pfam" id="PF09361">
    <property type="entry name" value="Phasin_2"/>
    <property type="match status" value="1"/>
</dbReference>
<sequence length="122" mass="13839">MTSTNDTLNTVNELTSKNVERLTSLGELNVRMFEKMSARQMDAMSLYMEHAMRVMKLATESKGYNEFFKGQVEATKELSERVLAEGKTSMQAVTEVRDDYRTWMEKSLADVSADLRKSVPAA</sequence>
<dbReference type="AlphaFoldDB" id="A0A495V8P4"/>
<evidence type="ECO:0000313" key="3">
    <source>
        <dbReference type="Proteomes" id="UP000274556"/>
    </source>
</evidence>
<name>A0A495V8P4_9GAMM</name>
<gene>
    <name evidence="2" type="ORF">BDD21_1545</name>
</gene>
<evidence type="ECO:0000259" key="1">
    <source>
        <dbReference type="Pfam" id="PF09361"/>
    </source>
</evidence>
<dbReference type="EMBL" id="RBXL01000001">
    <property type="protein sequence ID" value="RKT44168.1"/>
    <property type="molecule type" value="Genomic_DNA"/>
</dbReference>
<protein>
    <submittedName>
        <fullName evidence="2">Phasin protein</fullName>
    </submittedName>
</protein>
<dbReference type="RefSeq" id="WP_120796644.1">
    <property type="nucleotide sequence ID" value="NZ_RBXL01000001.1"/>
</dbReference>
<keyword evidence="3" id="KW-1185">Reference proteome</keyword>
<reference evidence="2 3" key="1">
    <citation type="submission" date="2018-10" db="EMBL/GenBank/DDBJ databases">
        <title>Genomic Encyclopedia of Archaeal and Bacterial Type Strains, Phase II (KMG-II): from individual species to whole genera.</title>
        <authorList>
            <person name="Goeker M."/>
        </authorList>
    </citation>
    <scope>NUCLEOTIDE SEQUENCE [LARGE SCALE GENOMIC DNA]</scope>
    <source>
        <strain evidence="2 3">DSM 235</strain>
    </source>
</reference>
<feature type="domain" description="Phasin" evidence="1">
    <location>
        <begin position="10"/>
        <end position="106"/>
    </location>
</feature>
<accession>A0A495V8P4</accession>
<comment type="caution">
    <text evidence="2">The sequence shown here is derived from an EMBL/GenBank/DDBJ whole genome shotgun (WGS) entry which is preliminary data.</text>
</comment>
<evidence type="ECO:0000313" key="2">
    <source>
        <dbReference type="EMBL" id="RKT44168.1"/>
    </source>
</evidence>
<dbReference type="InterPro" id="IPR018968">
    <property type="entry name" value="Phasin"/>
</dbReference>
<proteinExistence type="predicted"/>
<organism evidence="2 3">
    <name type="scientific">Thiocapsa rosea</name>
    <dbReference type="NCBI Taxonomy" id="69360"/>
    <lineage>
        <taxon>Bacteria</taxon>
        <taxon>Pseudomonadati</taxon>
        <taxon>Pseudomonadota</taxon>
        <taxon>Gammaproteobacteria</taxon>
        <taxon>Chromatiales</taxon>
        <taxon>Chromatiaceae</taxon>
        <taxon>Thiocapsa</taxon>
    </lineage>
</organism>
<dbReference type="OrthoDB" id="7061308at2"/>